<dbReference type="GO" id="GO:0005524">
    <property type="term" value="F:ATP binding"/>
    <property type="evidence" value="ECO:0007669"/>
    <property type="project" value="UniProtKB-UniRule"/>
</dbReference>
<dbReference type="EMBL" id="JAUESC010000003">
    <property type="protein sequence ID" value="KAK0599214.1"/>
    <property type="molecule type" value="Genomic_DNA"/>
</dbReference>
<keyword evidence="2 5" id="KW-0378">Hydrolase</keyword>
<keyword evidence="4 5" id="KW-0694">RNA-binding</keyword>
<keyword evidence="3 5" id="KW-0067">ATP-binding</keyword>
<evidence type="ECO:0000256" key="5">
    <source>
        <dbReference type="RuleBase" id="RU365068"/>
    </source>
</evidence>
<dbReference type="SUPFAM" id="SSF52540">
    <property type="entry name" value="P-loop containing nucleoside triphosphate hydrolases"/>
    <property type="match status" value="1"/>
</dbReference>
<evidence type="ECO:0000259" key="7">
    <source>
        <dbReference type="SMART" id="SM00490"/>
    </source>
</evidence>
<dbReference type="InterPro" id="IPR001650">
    <property type="entry name" value="Helicase_C-like"/>
</dbReference>
<dbReference type="InterPro" id="IPR027417">
    <property type="entry name" value="P-loop_NTPase"/>
</dbReference>
<evidence type="ECO:0000256" key="6">
    <source>
        <dbReference type="SAM" id="MobiDB-lite"/>
    </source>
</evidence>
<dbReference type="GO" id="GO:0016787">
    <property type="term" value="F:hydrolase activity"/>
    <property type="evidence" value="ECO:0007669"/>
    <property type="project" value="UniProtKB-KW"/>
</dbReference>
<feature type="region of interest" description="Disordered" evidence="6">
    <location>
        <begin position="183"/>
        <end position="230"/>
    </location>
</feature>
<evidence type="ECO:0000313" key="9">
    <source>
        <dbReference type="Proteomes" id="UP001168877"/>
    </source>
</evidence>
<proteinExistence type="inferred from homology"/>
<dbReference type="PANTHER" id="PTHR24031">
    <property type="entry name" value="RNA HELICASE"/>
    <property type="match status" value="1"/>
</dbReference>
<reference evidence="8" key="2">
    <citation type="submission" date="2023-06" db="EMBL/GenBank/DDBJ databases">
        <authorList>
            <person name="Swenson N.G."/>
            <person name="Wegrzyn J.L."/>
            <person name="Mcevoy S.L."/>
        </authorList>
    </citation>
    <scope>NUCLEOTIDE SEQUENCE</scope>
    <source>
        <strain evidence="8">NS2018</strain>
        <tissue evidence="8">Leaf</tissue>
    </source>
</reference>
<dbReference type="AlphaFoldDB" id="A0AA39VUC7"/>
<protein>
    <recommendedName>
        <fullName evidence="5">ATP-dependent RNA helicase</fullName>
        <ecNumber evidence="5">3.6.4.13</ecNumber>
    </recommendedName>
</protein>
<dbReference type="GO" id="GO:0003724">
    <property type="term" value="F:RNA helicase activity"/>
    <property type="evidence" value="ECO:0007669"/>
    <property type="project" value="UniProtKB-EC"/>
</dbReference>
<evidence type="ECO:0000256" key="4">
    <source>
        <dbReference type="ARBA" id="ARBA00022884"/>
    </source>
</evidence>
<evidence type="ECO:0000313" key="8">
    <source>
        <dbReference type="EMBL" id="KAK0599214.1"/>
    </source>
</evidence>
<keyword evidence="5" id="KW-0347">Helicase</keyword>
<dbReference type="Gene3D" id="3.40.50.300">
    <property type="entry name" value="P-loop containing nucleotide triphosphate hydrolases"/>
    <property type="match status" value="1"/>
</dbReference>
<dbReference type="EC" id="3.6.4.13" evidence="5"/>
<comment type="similarity">
    <text evidence="5">Belongs to the DEAD box helicase family.</text>
</comment>
<evidence type="ECO:0000256" key="3">
    <source>
        <dbReference type="ARBA" id="ARBA00022840"/>
    </source>
</evidence>
<dbReference type="Proteomes" id="UP001168877">
    <property type="component" value="Unassembled WGS sequence"/>
</dbReference>
<comment type="caution">
    <text evidence="8">The sequence shown here is derived from an EMBL/GenBank/DDBJ whole genome shotgun (WGS) entry which is preliminary data.</text>
</comment>
<dbReference type="GO" id="GO:0003723">
    <property type="term" value="F:RNA binding"/>
    <property type="evidence" value="ECO:0007669"/>
    <property type="project" value="UniProtKB-UniRule"/>
</dbReference>
<sequence length="230" mass="26546">MVDYYTSDCLIDFHKNWLKMKFTLGHRLRTIRWLKMKYKEQIQKKGKYLVFSGVDGLLLFKFSKDLWGSEIVSDSENEEGEQQLVKSVFEAFKKLRPGIPLKCLHGRMKQERRMGIYAQFCEKHSVLFSTDVASRGLDFNKVVDWVVQPYPTPIWVNLIIESYSDHDISGIFPPQLPGELSPSLESWNKRFPGNDNATSIAKPENPDKPQDEVTDANTENQQIGGQKSKL</sequence>
<feature type="domain" description="Helicase C-terminal" evidence="7">
    <location>
        <begin position="83"/>
        <end position="227"/>
    </location>
</feature>
<organism evidence="8 9">
    <name type="scientific">Acer saccharum</name>
    <name type="common">Sugar maple</name>
    <dbReference type="NCBI Taxonomy" id="4024"/>
    <lineage>
        <taxon>Eukaryota</taxon>
        <taxon>Viridiplantae</taxon>
        <taxon>Streptophyta</taxon>
        <taxon>Embryophyta</taxon>
        <taxon>Tracheophyta</taxon>
        <taxon>Spermatophyta</taxon>
        <taxon>Magnoliopsida</taxon>
        <taxon>eudicotyledons</taxon>
        <taxon>Gunneridae</taxon>
        <taxon>Pentapetalae</taxon>
        <taxon>rosids</taxon>
        <taxon>malvids</taxon>
        <taxon>Sapindales</taxon>
        <taxon>Sapindaceae</taxon>
        <taxon>Hippocastanoideae</taxon>
        <taxon>Acereae</taxon>
        <taxon>Acer</taxon>
    </lineage>
</organism>
<feature type="compositionally biased region" description="Polar residues" evidence="6">
    <location>
        <begin position="215"/>
        <end position="230"/>
    </location>
</feature>
<keyword evidence="9" id="KW-1185">Reference proteome</keyword>
<accession>A0AA39VUC7</accession>
<name>A0AA39VUC7_ACESA</name>
<reference evidence="8" key="1">
    <citation type="journal article" date="2022" name="Plant J.">
        <title>Strategies of tolerance reflected in two North American maple genomes.</title>
        <authorList>
            <person name="McEvoy S.L."/>
            <person name="Sezen U.U."/>
            <person name="Trouern-Trend A."/>
            <person name="McMahon S.M."/>
            <person name="Schaberg P.G."/>
            <person name="Yang J."/>
            <person name="Wegrzyn J.L."/>
            <person name="Swenson N.G."/>
        </authorList>
    </citation>
    <scope>NUCLEOTIDE SEQUENCE</scope>
    <source>
        <strain evidence="8">NS2018</strain>
    </source>
</reference>
<dbReference type="Pfam" id="PF00271">
    <property type="entry name" value="Helicase_C"/>
    <property type="match status" value="1"/>
</dbReference>
<comment type="domain">
    <text evidence="5">The Q motif is unique to and characteristic of the DEAD box family of RNA helicases and controls ATP binding and hydrolysis.</text>
</comment>
<evidence type="ECO:0000256" key="2">
    <source>
        <dbReference type="ARBA" id="ARBA00022801"/>
    </source>
</evidence>
<evidence type="ECO:0000256" key="1">
    <source>
        <dbReference type="ARBA" id="ARBA00022741"/>
    </source>
</evidence>
<keyword evidence="1 5" id="KW-0547">Nucleotide-binding</keyword>
<comment type="function">
    <text evidence="5">RNA helicase.</text>
</comment>
<comment type="catalytic activity">
    <reaction evidence="5">
        <text>ATP + H2O = ADP + phosphate + H(+)</text>
        <dbReference type="Rhea" id="RHEA:13065"/>
        <dbReference type="ChEBI" id="CHEBI:15377"/>
        <dbReference type="ChEBI" id="CHEBI:15378"/>
        <dbReference type="ChEBI" id="CHEBI:30616"/>
        <dbReference type="ChEBI" id="CHEBI:43474"/>
        <dbReference type="ChEBI" id="CHEBI:456216"/>
        <dbReference type="EC" id="3.6.4.13"/>
    </reaction>
</comment>
<dbReference type="SMART" id="SM00490">
    <property type="entry name" value="HELICc"/>
    <property type="match status" value="1"/>
</dbReference>
<gene>
    <name evidence="8" type="ORF">LWI29_003354</name>
</gene>